<evidence type="ECO:0000259" key="7">
    <source>
        <dbReference type="PROSITE" id="PS50222"/>
    </source>
</evidence>
<feature type="region of interest" description="Disordered" evidence="5">
    <location>
        <begin position="288"/>
        <end position="338"/>
    </location>
</feature>
<dbReference type="PROSITE" id="PS00018">
    <property type="entry name" value="EF_HAND_1"/>
    <property type="match status" value="2"/>
</dbReference>
<dbReference type="InterPro" id="IPR013087">
    <property type="entry name" value="Znf_C2H2_type"/>
</dbReference>
<sequence>MVIGEMKGIRTGADVGAKGEKFGEIQQQKQQQQQDGTEEEDEGFDDDDNLEVAAASFVCLQCSAVFVGRALLAAHLPSCRASVLYFPIPESSESQFLLSHEALDQQNNAYAFQNTSNQENINALTLTPANTPVSVHTTLHPRATFACQHPGCPSVFVRIEHLKRHEDVHALDRRFKCPVEGCHKSFNQQGHLKYHMTTHSKQRDKSFVCSVCSKSLCTKQALKGHLHKVHGVVDETTAIIPRQERRGKKYNTLRKQQLAQQQQLLQSINAHNALDALAAAASTNTESLVARNRNSSSNSSSGGSSNGNSNTNSYDGGDDGDGVDSKIFHTVSPKAKKPDTFSQLMGRLWRTRTVNSNITSGITPLSSVSDAVSTGQTDARTTGKEFDNGVFLTGKITVMDPEGLGDAAADAGTEAGAGVGVGGTVRTGTGTGVADAMATVLADVEAELRVTSVFRLVRGVVNGVVRRGTSIMKKEGAGAGAGAGVDAGASAGASAGDEANEDEPTATHALRIVSVNDVYKLDLLAHLAAAVDRARASTPPPHTVPLVVVLPGDFLSPSLLSSLDRGLAMVDVLNQCGVDYVCFGNHEDDVDFASLNDRIEQSNFVWINSNIPKLKVRESIRHKVPDHVKLSIPSIGNTDLPPKTVALLGLCTDDAHLYKPFHFGGADILPVNPTAIKFAESLKPSVDIIIPLTHQDISADRELANTDLFPIIIGGHEHEPFLEYSRSHRSQIIKTGADASQYSIIDITWNSLSQSPSISIALKNTVDVPPSPQVLESVQKHMLAITLLRQSVLCTIPPNTTLSSKHVRRQPASLPTFLSSMVRDATKSDCCIINAGTFRGNKKYTTPPDSAGTFTYSDLEAEMPYQSEIAQYQFPGRIIDEIIRFSRAPALQNPPVEKGGYMQTCDAIEWDRETNRVTKIGGEPLDRDKLYNVAISYQSVAGLDNILPLLDYLGERRGNGKKIEKREEEELGVDSQDDKDTSVDNATGIPGVIATTETTDDSANIKPIDDNYQDDKKLAAEQDHDYLGAKEIIVSHFCFSIWHSILKIESFDELDRSHSGHLTRADIFAACARHFKGDVALSRAVCDNLFSMADPDGDGVISRAEFLKLKFEALAEIKFSRDHDVGELTAQISDIAVPVTVSTELPVAASESTATTTTTALTGTTTPTITAGVAEIKKETAAAVATAVAVVATEDIDDELRKTQEELKAIVRGGELKGGKETVKELEVIANLIDEEEQKSQDTTSGSAAKIDSLAVEQSEDMKEILERDEYIVRTKVSLLPSVGNDDDGGE</sequence>
<comment type="similarity">
    <text evidence="1">Belongs to the 5'-nucleotidase family.</text>
</comment>
<feature type="domain" description="C2H2-type" evidence="6">
    <location>
        <begin position="175"/>
        <end position="204"/>
    </location>
</feature>
<dbReference type="Pfam" id="PF13499">
    <property type="entry name" value="EF-hand_7"/>
    <property type="match status" value="1"/>
</dbReference>
<feature type="domain" description="C2H2-type" evidence="6">
    <location>
        <begin position="207"/>
        <end position="230"/>
    </location>
</feature>
<dbReference type="Pfam" id="PF00096">
    <property type="entry name" value="zf-C2H2"/>
    <property type="match status" value="1"/>
</dbReference>
<comment type="caution">
    <text evidence="8">The sequence shown here is derived from an EMBL/GenBank/DDBJ whole genome shotgun (WGS) entry which is preliminary data.</text>
</comment>
<dbReference type="SMART" id="SM00355">
    <property type="entry name" value="ZnF_C2H2"/>
    <property type="match status" value="3"/>
</dbReference>
<dbReference type="InterPro" id="IPR004843">
    <property type="entry name" value="Calcineurin-like_PHP"/>
</dbReference>
<keyword evidence="3" id="KW-0106">Calcium</keyword>
<feature type="compositionally biased region" description="Low complexity" evidence="5">
    <location>
        <begin position="24"/>
        <end position="35"/>
    </location>
</feature>
<evidence type="ECO:0000256" key="4">
    <source>
        <dbReference type="PROSITE-ProRule" id="PRU00042"/>
    </source>
</evidence>
<dbReference type="CDD" id="cd00051">
    <property type="entry name" value="EFh"/>
    <property type="match status" value="1"/>
</dbReference>
<dbReference type="Gene3D" id="3.60.21.10">
    <property type="match status" value="1"/>
</dbReference>
<dbReference type="GO" id="GO:0009166">
    <property type="term" value="P:nucleotide catabolic process"/>
    <property type="evidence" value="ECO:0007669"/>
    <property type="project" value="InterPro"/>
</dbReference>
<dbReference type="InterPro" id="IPR036907">
    <property type="entry name" value="5'-Nucleotdase_C_sf"/>
</dbReference>
<evidence type="ECO:0000256" key="5">
    <source>
        <dbReference type="SAM" id="MobiDB-lite"/>
    </source>
</evidence>
<keyword evidence="4" id="KW-0862">Zinc</keyword>
<evidence type="ECO:0000256" key="3">
    <source>
        <dbReference type="ARBA" id="ARBA00022837"/>
    </source>
</evidence>
<dbReference type="SUPFAM" id="SSF56300">
    <property type="entry name" value="Metallo-dependent phosphatases"/>
    <property type="match status" value="1"/>
</dbReference>
<proteinExistence type="inferred from homology"/>
<dbReference type="SUPFAM" id="SSF47473">
    <property type="entry name" value="EF-hand"/>
    <property type="match status" value="1"/>
</dbReference>
<feature type="domain" description="C2H2-type" evidence="6">
    <location>
        <begin position="145"/>
        <end position="174"/>
    </location>
</feature>
<name>A0AAD5SYS3_9FUNG</name>
<dbReference type="Pfam" id="PF00149">
    <property type="entry name" value="Metallophos"/>
    <property type="match status" value="1"/>
</dbReference>
<dbReference type="SUPFAM" id="SSF57667">
    <property type="entry name" value="beta-beta-alpha zinc fingers"/>
    <property type="match status" value="1"/>
</dbReference>
<dbReference type="InterPro" id="IPR036236">
    <property type="entry name" value="Znf_C2H2_sf"/>
</dbReference>
<dbReference type="PROSITE" id="PS50157">
    <property type="entry name" value="ZINC_FINGER_C2H2_2"/>
    <property type="match status" value="3"/>
</dbReference>
<dbReference type="InterPro" id="IPR018247">
    <property type="entry name" value="EF_Hand_1_Ca_BS"/>
</dbReference>
<feature type="region of interest" description="Disordered" evidence="5">
    <location>
        <begin position="961"/>
        <end position="988"/>
    </location>
</feature>
<evidence type="ECO:0000313" key="8">
    <source>
        <dbReference type="EMBL" id="KAJ3119781.1"/>
    </source>
</evidence>
<dbReference type="PANTHER" id="PTHR11575:SF48">
    <property type="entry name" value="5'-NUCLEOTIDASE"/>
    <property type="match status" value="1"/>
</dbReference>
<dbReference type="InterPro" id="IPR006179">
    <property type="entry name" value="5_nucleotidase/apyrase"/>
</dbReference>
<evidence type="ECO:0000256" key="1">
    <source>
        <dbReference type="ARBA" id="ARBA00006654"/>
    </source>
</evidence>
<dbReference type="Gene3D" id="3.90.780.10">
    <property type="entry name" value="5'-Nucleotidase, C-terminal domain"/>
    <property type="match status" value="1"/>
</dbReference>
<dbReference type="InterPro" id="IPR008334">
    <property type="entry name" value="5'-Nucleotdase_C"/>
</dbReference>
<evidence type="ECO:0000256" key="2">
    <source>
        <dbReference type="ARBA" id="ARBA00022729"/>
    </source>
</evidence>
<dbReference type="PROSITE" id="PS50222">
    <property type="entry name" value="EF_HAND_2"/>
    <property type="match status" value="1"/>
</dbReference>
<keyword evidence="4" id="KW-0863">Zinc-finger</keyword>
<evidence type="ECO:0008006" key="10">
    <source>
        <dbReference type="Google" id="ProtNLM"/>
    </source>
</evidence>
<evidence type="ECO:0000313" key="9">
    <source>
        <dbReference type="Proteomes" id="UP001211907"/>
    </source>
</evidence>
<dbReference type="GO" id="GO:0016787">
    <property type="term" value="F:hydrolase activity"/>
    <property type="evidence" value="ECO:0007669"/>
    <property type="project" value="InterPro"/>
</dbReference>
<accession>A0AAD5SYS3</accession>
<gene>
    <name evidence="8" type="ORF">HK100_000155</name>
</gene>
<feature type="compositionally biased region" description="Acidic residues" evidence="5">
    <location>
        <begin position="36"/>
        <end position="45"/>
    </location>
</feature>
<keyword evidence="4" id="KW-0479">Metal-binding</keyword>
<feature type="compositionally biased region" description="Low complexity" evidence="5">
    <location>
        <begin position="292"/>
        <end position="315"/>
    </location>
</feature>
<dbReference type="GO" id="GO:0008270">
    <property type="term" value="F:zinc ion binding"/>
    <property type="evidence" value="ECO:0007669"/>
    <property type="project" value="UniProtKB-KW"/>
</dbReference>
<dbReference type="InterPro" id="IPR029052">
    <property type="entry name" value="Metallo-depent_PP-like"/>
</dbReference>
<keyword evidence="9" id="KW-1185">Reference proteome</keyword>
<dbReference type="Gene3D" id="1.10.238.10">
    <property type="entry name" value="EF-hand"/>
    <property type="match status" value="1"/>
</dbReference>
<reference evidence="8" key="1">
    <citation type="submission" date="2020-05" db="EMBL/GenBank/DDBJ databases">
        <title>Phylogenomic resolution of chytrid fungi.</title>
        <authorList>
            <person name="Stajich J.E."/>
            <person name="Amses K."/>
            <person name="Simmons R."/>
            <person name="Seto K."/>
            <person name="Myers J."/>
            <person name="Bonds A."/>
            <person name="Quandt C.A."/>
            <person name="Barry K."/>
            <person name="Liu P."/>
            <person name="Grigoriev I."/>
            <person name="Longcore J.E."/>
            <person name="James T.Y."/>
        </authorList>
    </citation>
    <scope>NUCLEOTIDE SEQUENCE</scope>
    <source>
        <strain evidence="8">JEL0513</strain>
    </source>
</reference>
<feature type="region of interest" description="Disordered" evidence="5">
    <location>
        <begin position="1237"/>
        <end position="1259"/>
    </location>
</feature>
<dbReference type="InterPro" id="IPR002048">
    <property type="entry name" value="EF_hand_dom"/>
</dbReference>
<dbReference type="PANTHER" id="PTHR11575">
    <property type="entry name" value="5'-NUCLEOTIDASE-RELATED"/>
    <property type="match status" value="1"/>
</dbReference>
<evidence type="ECO:0000259" key="6">
    <source>
        <dbReference type="PROSITE" id="PS50157"/>
    </source>
</evidence>
<feature type="region of interest" description="Disordered" evidence="5">
    <location>
        <begin position="14"/>
        <end position="45"/>
    </location>
</feature>
<protein>
    <recommendedName>
        <fullName evidence="10">Calmodulin</fullName>
    </recommendedName>
</protein>
<dbReference type="Gene3D" id="3.30.160.60">
    <property type="entry name" value="Classic Zinc Finger"/>
    <property type="match status" value="1"/>
</dbReference>
<keyword evidence="2" id="KW-0732">Signal</keyword>
<dbReference type="SUPFAM" id="SSF55816">
    <property type="entry name" value="5'-nucleotidase (syn. UDP-sugar hydrolase), C-terminal domain"/>
    <property type="match status" value="1"/>
</dbReference>
<dbReference type="PROSITE" id="PS00028">
    <property type="entry name" value="ZINC_FINGER_C2H2_1"/>
    <property type="match status" value="3"/>
</dbReference>
<feature type="domain" description="EF-hand" evidence="7">
    <location>
        <begin position="1081"/>
        <end position="1116"/>
    </location>
</feature>
<dbReference type="Proteomes" id="UP001211907">
    <property type="component" value="Unassembled WGS sequence"/>
</dbReference>
<dbReference type="EMBL" id="JADGJH010001025">
    <property type="protein sequence ID" value="KAJ3119781.1"/>
    <property type="molecule type" value="Genomic_DNA"/>
</dbReference>
<dbReference type="InterPro" id="IPR011992">
    <property type="entry name" value="EF-hand-dom_pair"/>
</dbReference>
<dbReference type="GO" id="GO:0005509">
    <property type="term" value="F:calcium ion binding"/>
    <property type="evidence" value="ECO:0007669"/>
    <property type="project" value="InterPro"/>
</dbReference>
<organism evidence="8 9">
    <name type="scientific">Physocladia obscura</name>
    <dbReference type="NCBI Taxonomy" id="109957"/>
    <lineage>
        <taxon>Eukaryota</taxon>
        <taxon>Fungi</taxon>
        <taxon>Fungi incertae sedis</taxon>
        <taxon>Chytridiomycota</taxon>
        <taxon>Chytridiomycota incertae sedis</taxon>
        <taxon>Chytridiomycetes</taxon>
        <taxon>Chytridiales</taxon>
        <taxon>Chytriomycetaceae</taxon>
        <taxon>Physocladia</taxon>
    </lineage>
</organism>
<dbReference type="Pfam" id="PF02872">
    <property type="entry name" value="5_nucleotid_C"/>
    <property type="match status" value="1"/>
</dbReference>